<reference evidence="2" key="1">
    <citation type="journal article" date="2020" name="Plant Biotechnol. J.">
        <title>The pomegranate (Punica granatum L.) draft genome dissects genetic divergence between soft- and hard-seeded cultivars.</title>
        <authorList>
            <person name="Luo X."/>
            <person name="Li H."/>
            <person name="Wu Z."/>
            <person name="Yao W."/>
            <person name="Zhao P."/>
            <person name="Cao D."/>
            <person name="Yu H."/>
            <person name="Li K."/>
            <person name="Poudel K."/>
            <person name="Zhao D."/>
            <person name="Zhang F."/>
            <person name="Xia X."/>
            <person name="Chen L."/>
            <person name="Wang Q."/>
            <person name="Jing D."/>
            <person name="Cao S."/>
        </authorList>
    </citation>
    <scope>NUCLEOTIDE SEQUENCE [LARGE SCALE GENOMIC DNA]</scope>
</reference>
<feature type="compositionally biased region" description="Basic and acidic residues" evidence="1">
    <location>
        <begin position="90"/>
        <end position="104"/>
    </location>
</feature>
<dbReference type="OrthoDB" id="1938010at2759"/>
<dbReference type="RefSeq" id="XP_031379871.1">
    <property type="nucleotide sequence ID" value="XM_031524011.1"/>
</dbReference>
<dbReference type="GeneID" id="116195044"/>
<dbReference type="Proteomes" id="UP000515151">
    <property type="component" value="Chromosome 2"/>
</dbReference>
<evidence type="ECO:0000313" key="2">
    <source>
        <dbReference type="Proteomes" id="UP000515151"/>
    </source>
</evidence>
<gene>
    <name evidence="3 4 5 6 7 8 9" type="primary">LOC116195044</name>
</gene>
<name>A0A6P8CEG0_PUNGR</name>
<evidence type="ECO:0000313" key="6">
    <source>
        <dbReference type="RefSeq" id="XP_031379868.1"/>
    </source>
</evidence>
<evidence type="ECO:0000313" key="3">
    <source>
        <dbReference type="RefSeq" id="XP_031379863.1"/>
    </source>
</evidence>
<evidence type="ECO:0000256" key="1">
    <source>
        <dbReference type="SAM" id="MobiDB-lite"/>
    </source>
</evidence>
<evidence type="ECO:0000313" key="8">
    <source>
        <dbReference type="RefSeq" id="XP_031379870.1"/>
    </source>
</evidence>
<dbReference type="PANTHER" id="PTHR36756:SF1">
    <property type="entry name" value="EXPRESSED PROTEIN"/>
    <property type="match status" value="1"/>
</dbReference>
<feature type="compositionally biased region" description="Low complexity" evidence="1">
    <location>
        <begin position="209"/>
        <end position="218"/>
    </location>
</feature>
<protein>
    <submittedName>
        <fullName evidence="3 4">Uncharacterized protein LOC116195044</fullName>
    </submittedName>
</protein>
<evidence type="ECO:0000313" key="7">
    <source>
        <dbReference type="RefSeq" id="XP_031379869.1"/>
    </source>
</evidence>
<evidence type="ECO:0000313" key="9">
    <source>
        <dbReference type="RefSeq" id="XP_031379871.1"/>
    </source>
</evidence>
<dbReference type="AlphaFoldDB" id="A0A6P8CEG0"/>
<feature type="region of interest" description="Disordered" evidence="1">
    <location>
        <begin position="37"/>
        <end position="146"/>
    </location>
</feature>
<proteinExistence type="predicted"/>
<evidence type="ECO:0000313" key="4">
    <source>
        <dbReference type="RefSeq" id="XP_031379866.1"/>
    </source>
</evidence>
<feature type="compositionally biased region" description="Basic residues" evidence="1">
    <location>
        <begin position="105"/>
        <end position="123"/>
    </location>
</feature>
<feature type="region of interest" description="Disordered" evidence="1">
    <location>
        <begin position="166"/>
        <end position="227"/>
    </location>
</feature>
<accession>A0A6P8CEG0</accession>
<keyword evidence="2" id="KW-1185">Reference proteome</keyword>
<feature type="compositionally biased region" description="Basic and acidic residues" evidence="1">
    <location>
        <begin position="169"/>
        <end position="192"/>
    </location>
</feature>
<reference evidence="3 4" key="2">
    <citation type="submission" date="2025-04" db="UniProtKB">
        <authorList>
            <consortium name="RefSeq"/>
        </authorList>
    </citation>
    <scope>IDENTIFICATION</scope>
    <source>
        <tissue evidence="3 4">Leaf</tissue>
    </source>
</reference>
<dbReference type="RefSeq" id="XP_031379869.1">
    <property type="nucleotide sequence ID" value="XM_031524009.1"/>
</dbReference>
<dbReference type="RefSeq" id="XP_031379868.1">
    <property type="nucleotide sequence ID" value="XM_031524008.1"/>
</dbReference>
<dbReference type="RefSeq" id="XP_031379866.1">
    <property type="nucleotide sequence ID" value="XM_031524006.1"/>
</dbReference>
<sequence length="305" mass="33703">MVESGPNGATTRRLPSWMLAPQADETVNQANEAAHLNDGVCSKARSTRKPKSQVLLNENEKLKDKPGVVAEGGRKRSKKKASPEDAGSDGETREMVAEGKESKRCTKKVRKSAPRGRSRRRIKKENMPVPEDNESSEITCAERGSDDYDLDLTVDDLMSIANEYISADMDLKDQKPSRGESRNEISTTEERSVQVNPVDAIRSDPKPPSSSACLSQSSKETMSSEEAVVPFETTGDPAQDMLNLLLGPLLKKHVDKDEKKDELLTSSMSFTKEFSQKQTTDGVRETIPQAKKKTSLKDKIAMFLE</sequence>
<dbReference type="RefSeq" id="XP_031379863.1">
    <property type="nucleotide sequence ID" value="XM_031524003.1"/>
</dbReference>
<dbReference type="RefSeq" id="XP_031379867.1">
    <property type="nucleotide sequence ID" value="XM_031524007.1"/>
</dbReference>
<evidence type="ECO:0000313" key="5">
    <source>
        <dbReference type="RefSeq" id="XP_031379867.1"/>
    </source>
</evidence>
<organism evidence="2 4">
    <name type="scientific">Punica granatum</name>
    <name type="common">Pomegranate</name>
    <dbReference type="NCBI Taxonomy" id="22663"/>
    <lineage>
        <taxon>Eukaryota</taxon>
        <taxon>Viridiplantae</taxon>
        <taxon>Streptophyta</taxon>
        <taxon>Embryophyta</taxon>
        <taxon>Tracheophyta</taxon>
        <taxon>Spermatophyta</taxon>
        <taxon>Magnoliopsida</taxon>
        <taxon>eudicotyledons</taxon>
        <taxon>Gunneridae</taxon>
        <taxon>Pentapetalae</taxon>
        <taxon>rosids</taxon>
        <taxon>malvids</taxon>
        <taxon>Myrtales</taxon>
        <taxon>Lythraceae</taxon>
        <taxon>Punica</taxon>
    </lineage>
</organism>
<dbReference type="RefSeq" id="XP_031379870.1">
    <property type="nucleotide sequence ID" value="XM_031524010.1"/>
</dbReference>
<dbReference type="PANTHER" id="PTHR36756">
    <property type="entry name" value="EXPRESSED PROTEIN"/>
    <property type="match status" value="1"/>
</dbReference>